<dbReference type="InterPro" id="IPR001320">
    <property type="entry name" value="Iontro_rcpt_C"/>
</dbReference>
<comment type="subcellular location">
    <subcellularLocation>
        <location evidence="1">Cell envelope</location>
    </subcellularLocation>
</comment>
<evidence type="ECO:0000256" key="2">
    <source>
        <dbReference type="ARBA" id="ARBA00010333"/>
    </source>
</evidence>
<reference evidence="8" key="1">
    <citation type="submission" date="2020-10" db="EMBL/GenBank/DDBJ databases">
        <authorList>
            <person name="Castelo-Branco R."/>
            <person name="Eusebio N."/>
            <person name="Adriana R."/>
            <person name="Vieira A."/>
            <person name="Brugerolle De Fraissinette N."/>
            <person name="Rezende De Castro R."/>
            <person name="Schneider M.P."/>
            <person name="Vasconcelos V."/>
            <person name="Leao P.N."/>
        </authorList>
    </citation>
    <scope>NUCLEOTIDE SEQUENCE</scope>
    <source>
        <strain evidence="8">LEGE 07310</strain>
    </source>
</reference>
<dbReference type="SUPFAM" id="SSF53850">
    <property type="entry name" value="Periplasmic binding protein-like II"/>
    <property type="match status" value="1"/>
</dbReference>
<dbReference type="AlphaFoldDB" id="A0A8J7DMQ7"/>
<proteinExistence type="inferred from homology"/>
<dbReference type="InterPro" id="IPR001638">
    <property type="entry name" value="Solute-binding_3/MltF_N"/>
</dbReference>
<name>A0A8J7DMQ7_9CYAN</name>
<keyword evidence="3 5" id="KW-0732">Signal</keyword>
<dbReference type="RefSeq" id="WP_193909892.1">
    <property type="nucleotide sequence ID" value="NZ_JADEXG010000049.1"/>
</dbReference>
<feature type="domain" description="Ionotropic glutamate receptor C-terminal" evidence="7">
    <location>
        <begin position="63"/>
        <end position="291"/>
    </location>
</feature>
<dbReference type="PROSITE" id="PS01039">
    <property type="entry name" value="SBP_BACTERIAL_3"/>
    <property type="match status" value="1"/>
</dbReference>
<comment type="caution">
    <text evidence="8">The sequence shown here is derived from an EMBL/GenBank/DDBJ whole genome shotgun (WGS) entry which is preliminary data.</text>
</comment>
<dbReference type="InterPro" id="IPR018313">
    <property type="entry name" value="SBP_3_CS"/>
</dbReference>
<evidence type="ECO:0000256" key="3">
    <source>
        <dbReference type="ARBA" id="ARBA00022729"/>
    </source>
</evidence>
<evidence type="ECO:0000313" key="9">
    <source>
        <dbReference type="Proteomes" id="UP000636505"/>
    </source>
</evidence>
<dbReference type="PANTHER" id="PTHR35936:SF17">
    <property type="entry name" value="ARGININE-BINDING EXTRACELLULAR PROTEIN ARTP"/>
    <property type="match status" value="1"/>
</dbReference>
<feature type="domain" description="Solute-binding protein family 3/N-terminal" evidence="6">
    <location>
        <begin position="63"/>
        <end position="292"/>
    </location>
</feature>
<dbReference type="GO" id="GO:0016020">
    <property type="term" value="C:membrane"/>
    <property type="evidence" value="ECO:0007669"/>
    <property type="project" value="InterPro"/>
</dbReference>
<evidence type="ECO:0000256" key="5">
    <source>
        <dbReference type="SAM" id="SignalP"/>
    </source>
</evidence>
<keyword evidence="9" id="KW-1185">Reference proteome</keyword>
<evidence type="ECO:0000256" key="1">
    <source>
        <dbReference type="ARBA" id="ARBA00004196"/>
    </source>
</evidence>
<feature type="signal peptide" evidence="5">
    <location>
        <begin position="1"/>
        <end position="26"/>
    </location>
</feature>
<feature type="chain" id="PRO_5035149567" evidence="5">
    <location>
        <begin position="27"/>
        <end position="312"/>
    </location>
</feature>
<comment type="similarity">
    <text evidence="2 4">Belongs to the bacterial solute-binding protein 3 family.</text>
</comment>
<dbReference type="GO" id="GO:0015276">
    <property type="term" value="F:ligand-gated monoatomic ion channel activity"/>
    <property type="evidence" value="ECO:0007669"/>
    <property type="project" value="InterPro"/>
</dbReference>
<protein>
    <submittedName>
        <fullName evidence="8">Transporter substrate-binding domain-containing protein</fullName>
    </submittedName>
</protein>
<dbReference type="EMBL" id="JADEXG010000049">
    <property type="protein sequence ID" value="MBE9079191.1"/>
    <property type="molecule type" value="Genomic_DNA"/>
</dbReference>
<sequence length="312" mass="33696">MSLYFNRRKFLWYGTAGLSASMLLKACTSPSADSTSTETSAADSSDEAASAGMSVEDVKAMGKLRVGLEAAYPPFAMRDGSEIIGYDIDLGQAMAETLGVEFEPVDTPWAGVIPSLYGEKFDLIFGSMSYTPERVEKVAFSIPYTEASQAALIRVEDEGSIQSVDDLSGKVLGIKLGSPGEVLSKELEEKLKAEKGEGFAEIKIYDDHPAAYLALGQGKVDAVLNTISTLGIVLRDQPEEFTVVRGFGQDNWAGIAAREADTALVSFVDEELKRLKANGTLDELQEKWFGFTMNLPNQKPVVEDGELAFVDA</sequence>
<evidence type="ECO:0000256" key="4">
    <source>
        <dbReference type="RuleBase" id="RU003744"/>
    </source>
</evidence>
<dbReference type="Pfam" id="PF00497">
    <property type="entry name" value="SBP_bac_3"/>
    <property type="match status" value="1"/>
</dbReference>
<dbReference type="SMART" id="SM00062">
    <property type="entry name" value="PBPb"/>
    <property type="match status" value="1"/>
</dbReference>
<dbReference type="PANTHER" id="PTHR35936">
    <property type="entry name" value="MEMBRANE-BOUND LYTIC MUREIN TRANSGLYCOSYLASE F"/>
    <property type="match status" value="1"/>
</dbReference>
<accession>A0A8J7DMQ7</accession>
<evidence type="ECO:0000259" key="7">
    <source>
        <dbReference type="SMART" id="SM00079"/>
    </source>
</evidence>
<dbReference type="Gene3D" id="3.40.190.10">
    <property type="entry name" value="Periplasmic binding protein-like II"/>
    <property type="match status" value="2"/>
</dbReference>
<evidence type="ECO:0000313" key="8">
    <source>
        <dbReference type="EMBL" id="MBE9079191.1"/>
    </source>
</evidence>
<evidence type="ECO:0000259" key="6">
    <source>
        <dbReference type="SMART" id="SM00062"/>
    </source>
</evidence>
<dbReference type="Proteomes" id="UP000636505">
    <property type="component" value="Unassembled WGS sequence"/>
</dbReference>
<gene>
    <name evidence="8" type="ORF">IQ241_18115</name>
</gene>
<dbReference type="SMART" id="SM00079">
    <property type="entry name" value="PBPe"/>
    <property type="match status" value="1"/>
</dbReference>
<organism evidence="8 9">
    <name type="scientific">Vasconcelosia minhoensis LEGE 07310</name>
    <dbReference type="NCBI Taxonomy" id="915328"/>
    <lineage>
        <taxon>Bacteria</taxon>
        <taxon>Bacillati</taxon>
        <taxon>Cyanobacteriota</taxon>
        <taxon>Cyanophyceae</taxon>
        <taxon>Nodosilineales</taxon>
        <taxon>Cymatolegaceae</taxon>
        <taxon>Vasconcelosia</taxon>
        <taxon>Vasconcelosia minhoensis</taxon>
    </lineage>
</organism>
<dbReference type="GO" id="GO:0030313">
    <property type="term" value="C:cell envelope"/>
    <property type="evidence" value="ECO:0007669"/>
    <property type="project" value="UniProtKB-SubCell"/>
</dbReference>